<dbReference type="Proteomes" id="UP000553963">
    <property type="component" value="Unassembled WGS sequence"/>
</dbReference>
<name>A0A840AP17_9HYPH</name>
<dbReference type="GO" id="GO:0016787">
    <property type="term" value="F:hydrolase activity"/>
    <property type="evidence" value="ECO:0007669"/>
    <property type="project" value="InterPro"/>
</dbReference>
<proteinExistence type="predicted"/>
<accession>A0A840AP17</accession>
<evidence type="ECO:0000313" key="2">
    <source>
        <dbReference type="EMBL" id="MBB3930611.1"/>
    </source>
</evidence>
<organism evidence="2 3">
    <name type="scientific">Kaistia hirudinis</name>
    <dbReference type="NCBI Taxonomy" id="1293440"/>
    <lineage>
        <taxon>Bacteria</taxon>
        <taxon>Pseudomonadati</taxon>
        <taxon>Pseudomonadota</taxon>
        <taxon>Alphaproteobacteria</taxon>
        <taxon>Hyphomicrobiales</taxon>
        <taxon>Kaistiaceae</taxon>
        <taxon>Kaistia</taxon>
    </lineage>
</organism>
<comment type="caution">
    <text evidence="2">The sequence shown here is derived from an EMBL/GenBank/DDBJ whole genome shotgun (WGS) entry which is preliminary data.</text>
</comment>
<dbReference type="Pfam" id="PF07486">
    <property type="entry name" value="Hydrolase_2"/>
    <property type="match status" value="1"/>
</dbReference>
<dbReference type="EMBL" id="JACIDS010000002">
    <property type="protein sequence ID" value="MBB3930611.1"/>
    <property type="molecule type" value="Genomic_DNA"/>
</dbReference>
<dbReference type="Gene3D" id="1.10.10.2520">
    <property type="entry name" value="Cell wall hydrolase SleB, domain 1"/>
    <property type="match status" value="1"/>
</dbReference>
<dbReference type="AlphaFoldDB" id="A0A840AP17"/>
<dbReference type="RefSeq" id="WP_210299850.1">
    <property type="nucleotide sequence ID" value="NZ_JACIDS010000002.1"/>
</dbReference>
<feature type="domain" description="Cell wall hydrolase SleB" evidence="1">
    <location>
        <begin position="256"/>
        <end position="367"/>
    </location>
</feature>
<evidence type="ECO:0000313" key="3">
    <source>
        <dbReference type="Proteomes" id="UP000553963"/>
    </source>
</evidence>
<sequence length="375" mass="41081">MLLSLFLTILLLPLDAREVAFQDVADLFGEELPIKERWLARIVPAPAGEAYVADIGDSDAKDAKLARSEGVLIEPRLDILREGLVSAPPFTAPEVNRIAKADITVPLKPAKVTYVKFSAGTLGEKRENIAFAAGDAANAAMLAPREGSKDTAVAEAAPLPKKKIANPTVTLASIAPVERKGRRGRGDAADAVSAYANADDTTTLEAPFRALMNGPSRIGADGKPDHWWVMNPIPPNARSKTEQKCLATAIYFEARGEPAQGQLAVAQVVINRLKNPAYPNTICGVVYQNKDMRNACQFSFACDGIKDRITDMGSWRQAQELAHRVLYEDNWWNAKVGSSTHYHANYVRPRWARTMKKMQKIGHHIFYKTYGGGWS</sequence>
<dbReference type="InterPro" id="IPR042047">
    <property type="entry name" value="SleB_dom1"/>
</dbReference>
<gene>
    <name evidence="2" type="ORF">GGR25_001650</name>
</gene>
<keyword evidence="3" id="KW-1185">Reference proteome</keyword>
<reference evidence="2 3" key="1">
    <citation type="submission" date="2020-08" db="EMBL/GenBank/DDBJ databases">
        <title>Genomic Encyclopedia of Type Strains, Phase IV (KMG-IV): sequencing the most valuable type-strain genomes for metagenomic binning, comparative biology and taxonomic classification.</title>
        <authorList>
            <person name="Goeker M."/>
        </authorList>
    </citation>
    <scope>NUCLEOTIDE SEQUENCE [LARGE SCALE GENOMIC DNA]</scope>
    <source>
        <strain evidence="2 3">DSM 25966</strain>
    </source>
</reference>
<evidence type="ECO:0000259" key="1">
    <source>
        <dbReference type="Pfam" id="PF07486"/>
    </source>
</evidence>
<dbReference type="InterPro" id="IPR011105">
    <property type="entry name" value="Cell_wall_hydrolase_SleB"/>
</dbReference>
<protein>
    <recommendedName>
        <fullName evidence="1">Cell wall hydrolase SleB domain-containing protein</fullName>
    </recommendedName>
</protein>